<feature type="region of interest" description="Disordered" evidence="2">
    <location>
        <begin position="553"/>
        <end position="646"/>
    </location>
</feature>
<feature type="compositionally biased region" description="Basic and acidic residues" evidence="2">
    <location>
        <begin position="596"/>
        <end position="625"/>
    </location>
</feature>
<feature type="compositionally biased region" description="Basic and acidic residues" evidence="2">
    <location>
        <begin position="509"/>
        <end position="521"/>
    </location>
</feature>
<dbReference type="Proteomes" id="UP001190700">
    <property type="component" value="Unassembled WGS sequence"/>
</dbReference>
<keyword evidence="1" id="KW-0175">Coiled coil</keyword>
<protein>
    <submittedName>
        <fullName evidence="3">Uncharacterized protein</fullName>
    </submittedName>
</protein>
<dbReference type="EMBL" id="LGRX02011057">
    <property type="protein sequence ID" value="KAK3269322.1"/>
    <property type="molecule type" value="Genomic_DNA"/>
</dbReference>
<feature type="compositionally biased region" description="Basic and acidic residues" evidence="2">
    <location>
        <begin position="553"/>
        <end position="564"/>
    </location>
</feature>
<evidence type="ECO:0000313" key="3">
    <source>
        <dbReference type="EMBL" id="KAK3269322.1"/>
    </source>
</evidence>
<feature type="non-terminal residue" evidence="3">
    <location>
        <position position="1"/>
    </location>
</feature>
<evidence type="ECO:0000313" key="4">
    <source>
        <dbReference type="Proteomes" id="UP001190700"/>
    </source>
</evidence>
<feature type="region of interest" description="Disordered" evidence="2">
    <location>
        <begin position="348"/>
        <end position="381"/>
    </location>
</feature>
<name>A0AAE0G0T8_9CHLO</name>
<feature type="compositionally biased region" description="Polar residues" evidence="2">
    <location>
        <begin position="765"/>
        <end position="783"/>
    </location>
</feature>
<keyword evidence="4" id="KW-1185">Reference proteome</keyword>
<evidence type="ECO:0000256" key="2">
    <source>
        <dbReference type="SAM" id="MobiDB-lite"/>
    </source>
</evidence>
<feature type="compositionally biased region" description="Basic and acidic residues" evidence="2">
    <location>
        <begin position="687"/>
        <end position="714"/>
    </location>
</feature>
<feature type="region of interest" description="Disordered" evidence="2">
    <location>
        <begin position="800"/>
        <end position="819"/>
    </location>
</feature>
<feature type="coiled-coil region" evidence="1">
    <location>
        <begin position="221"/>
        <end position="255"/>
    </location>
</feature>
<organism evidence="3 4">
    <name type="scientific">Cymbomonas tetramitiformis</name>
    <dbReference type="NCBI Taxonomy" id="36881"/>
    <lineage>
        <taxon>Eukaryota</taxon>
        <taxon>Viridiplantae</taxon>
        <taxon>Chlorophyta</taxon>
        <taxon>Pyramimonadophyceae</taxon>
        <taxon>Pyramimonadales</taxon>
        <taxon>Pyramimonadaceae</taxon>
        <taxon>Cymbomonas</taxon>
    </lineage>
</organism>
<evidence type="ECO:0000256" key="1">
    <source>
        <dbReference type="SAM" id="Coils"/>
    </source>
</evidence>
<proteinExistence type="predicted"/>
<gene>
    <name evidence="3" type="ORF">CYMTET_22231</name>
</gene>
<accession>A0AAE0G0T8</accession>
<sequence>RSNRDAITKKVKGAVTRGAEQLEEQATGLSDDLASAEGAEGEVGTSARQAEGSAGEYTTEGAGIAAPKSTTDTRGVASLGDGAARLRAETEGVEAAEAGTAEGVDGTDMQEVVESGTAEGVDGTDMQEEVEEVEPRRPAVTDDGQADERLVHAFLSTALPRAFHCGVLREAAARRHSLVTNRSLVTDAVGRGSGLAEQVTHAMDDAVARLMGITGQERKQLKESMAQVAKMEKELAAMRERLRAAQEEAEGLRGQSGLIYALKPRVPLETMRSSVEEHGRPPNPEEEPFEVGVSYTQAEMAEAGAGPSMQTEQEERRRAVSASLDEAAAWLQAKLATAEIARAGIQEAGTGAGMQETEEEATRPRAEAEATGTGHASITKRVAVPGYGQLGAGSSAEPGDLEEALESNAQGMPGRAEQTNESMADMRTLQNPLLSDSPRYDQQGNDDMWRQMEQQAVRLRRELASFEARFLYGTEMETGRATAQRASAENLEGKKMAKLRLEVTSSRADAARQRAELEDPRSGAGSMERAESLDAVALQERVEELLQRLAESEGEKEALARELEQATQVQSERMREELAVAKTETSGAAREEEAEEQARRRSAQRGDEAGRRRDELAEFEARIADTEAGMGMQPSEDAEGDRDTEVQRLRREVGRLEEEAARLRAEAGGLKTVGAGMAEGGAGTQEVKTEEEGEELRGEVSSLREEMARVRAEAEAAEAARAGMVDDVGTASMPSAKGEQEDQERELEQTGHSDAGQAAGRASVSEATQSSDVRSTEAQSSSLEGPRKRGIFGRLFRMGEQKAEEKDDAGRAQRRAAEVSTRTAKPREYFPERWRICIVMGAGSCAQRWVVAAFEGRGDVAFFKNGVPLRR</sequence>
<feature type="region of interest" description="Disordered" evidence="2">
    <location>
        <begin position="504"/>
        <end position="532"/>
    </location>
</feature>
<feature type="region of interest" description="Disordered" evidence="2">
    <location>
        <begin position="1"/>
        <end position="75"/>
    </location>
</feature>
<dbReference type="AlphaFoldDB" id="A0AAE0G0T8"/>
<reference evidence="3 4" key="1">
    <citation type="journal article" date="2015" name="Genome Biol. Evol.">
        <title>Comparative Genomics of a Bacterivorous Green Alga Reveals Evolutionary Causalities and Consequences of Phago-Mixotrophic Mode of Nutrition.</title>
        <authorList>
            <person name="Burns J.A."/>
            <person name="Paasch A."/>
            <person name="Narechania A."/>
            <person name="Kim E."/>
        </authorList>
    </citation>
    <scope>NUCLEOTIDE SEQUENCE [LARGE SCALE GENOMIC DNA]</scope>
    <source>
        <strain evidence="3 4">PLY_AMNH</strain>
    </source>
</reference>
<comment type="caution">
    <text evidence="3">The sequence shown here is derived from an EMBL/GenBank/DDBJ whole genome shotgun (WGS) entry which is preliminary data.</text>
</comment>
<feature type="compositionally biased region" description="Basic and acidic residues" evidence="2">
    <location>
        <begin position="800"/>
        <end position="817"/>
    </location>
</feature>
<feature type="region of interest" description="Disordered" evidence="2">
    <location>
        <begin position="672"/>
        <end position="791"/>
    </location>
</feature>
<dbReference type="Gene3D" id="1.20.5.1700">
    <property type="match status" value="1"/>
</dbReference>